<evidence type="ECO:0000256" key="7">
    <source>
        <dbReference type="ARBA" id="ARBA00023242"/>
    </source>
</evidence>
<dbReference type="GO" id="GO:0000462">
    <property type="term" value="P:maturation of SSU-rRNA from tricistronic rRNA transcript (SSU-rRNA, 5.8S rRNA, LSU-rRNA)"/>
    <property type="evidence" value="ECO:0007669"/>
    <property type="project" value="TreeGrafter"/>
</dbReference>
<evidence type="ECO:0000256" key="8">
    <source>
        <dbReference type="SAM" id="MobiDB-lite"/>
    </source>
</evidence>
<name>A0AAQ3SU24_PASNO</name>
<comment type="subcellular location">
    <subcellularLocation>
        <location evidence="1">Nucleus</location>
        <location evidence="1">Nucleolus</location>
    </subcellularLocation>
</comment>
<dbReference type="GO" id="GO:0030688">
    <property type="term" value="C:preribosome, small subunit precursor"/>
    <property type="evidence" value="ECO:0007669"/>
    <property type="project" value="TreeGrafter"/>
</dbReference>
<evidence type="ECO:0000313" key="10">
    <source>
        <dbReference type="Proteomes" id="UP001341281"/>
    </source>
</evidence>
<evidence type="ECO:0000256" key="3">
    <source>
        <dbReference type="ARBA" id="ARBA00018689"/>
    </source>
</evidence>
<dbReference type="PANTHER" id="PTHR33911:SF1">
    <property type="entry name" value="RRNA-PROCESSING PROTEIN EFG1"/>
    <property type="match status" value="1"/>
</dbReference>
<comment type="similarity">
    <text evidence="2">Belongs to the EFG1 family.</text>
</comment>
<accession>A0AAQ3SU24</accession>
<proteinExistence type="inferred from homology"/>
<keyword evidence="5" id="KW-0698">rRNA processing</keyword>
<dbReference type="EMBL" id="CP144746">
    <property type="protein sequence ID" value="WVZ60878.1"/>
    <property type="molecule type" value="Genomic_DNA"/>
</dbReference>
<reference evidence="9 10" key="1">
    <citation type="submission" date="2024-02" db="EMBL/GenBank/DDBJ databases">
        <title>High-quality chromosome-scale genome assembly of Pensacola bahiagrass (Paspalum notatum Flugge var. saurae).</title>
        <authorList>
            <person name="Vega J.M."/>
            <person name="Podio M."/>
            <person name="Orjuela J."/>
            <person name="Siena L.A."/>
            <person name="Pessino S.C."/>
            <person name="Combes M.C."/>
            <person name="Mariac C."/>
            <person name="Albertini E."/>
            <person name="Pupilli F."/>
            <person name="Ortiz J.P.A."/>
            <person name="Leblanc O."/>
        </authorList>
    </citation>
    <scope>NUCLEOTIDE SEQUENCE [LARGE SCALE GENOMIC DNA]</scope>
    <source>
        <strain evidence="9">R1</strain>
        <tissue evidence="9">Leaf</tissue>
    </source>
</reference>
<feature type="compositionally biased region" description="Low complexity" evidence="8">
    <location>
        <begin position="261"/>
        <end position="273"/>
    </location>
</feature>
<feature type="region of interest" description="Disordered" evidence="8">
    <location>
        <begin position="47"/>
        <end position="71"/>
    </location>
</feature>
<evidence type="ECO:0000256" key="4">
    <source>
        <dbReference type="ARBA" id="ARBA00019827"/>
    </source>
</evidence>
<dbReference type="Pfam" id="PF10153">
    <property type="entry name" value="Efg1"/>
    <property type="match status" value="1"/>
</dbReference>
<gene>
    <name evidence="9" type="ORF">U9M48_010839</name>
</gene>
<sequence length="360" mass="40856">MGVAMTKFPSNPHHPSSDFFFKKNNAPGFLYLRLGFRLVPAMAHGGYPRRGAAVRRPKSSASAAAADRKRKRAVAAKPASLKNQIRSTERFLRKDLPDDIRVAQEKKLEELKRQQELQNQLAVQRTVQLRDRKIKFFERRKIERMIRRLEKQQRSNGDDFSNELSKLREDLEYVKFFPKNEKYVSLFAGGNNPDTVEGRNKWRKQIKDNLMAAAANGKDLEETASDDDALDVSDDDFFMSGSSSDEEADDEWTDKSAKEPASSASGRAASGMSSDEKNQRQRDARVLMPPPRSLAPNRTRSADKRVISSSSYTSNSTSSESFKNRRVPNHSGDHNSNLSSNSDAHKPRRKRRPKKKKKLA</sequence>
<dbReference type="AlphaFoldDB" id="A0AAQ3SU24"/>
<evidence type="ECO:0000256" key="2">
    <source>
        <dbReference type="ARBA" id="ARBA00006916"/>
    </source>
</evidence>
<feature type="compositionally biased region" description="Basic residues" evidence="8">
    <location>
        <begin position="346"/>
        <end position="360"/>
    </location>
</feature>
<evidence type="ECO:0000256" key="5">
    <source>
        <dbReference type="ARBA" id="ARBA00022552"/>
    </source>
</evidence>
<organism evidence="9 10">
    <name type="scientific">Paspalum notatum var. saurae</name>
    <dbReference type="NCBI Taxonomy" id="547442"/>
    <lineage>
        <taxon>Eukaryota</taxon>
        <taxon>Viridiplantae</taxon>
        <taxon>Streptophyta</taxon>
        <taxon>Embryophyta</taxon>
        <taxon>Tracheophyta</taxon>
        <taxon>Spermatophyta</taxon>
        <taxon>Magnoliopsida</taxon>
        <taxon>Liliopsida</taxon>
        <taxon>Poales</taxon>
        <taxon>Poaceae</taxon>
        <taxon>PACMAD clade</taxon>
        <taxon>Panicoideae</taxon>
        <taxon>Andropogonodae</taxon>
        <taxon>Paspaleae</taxon>
        <taxon>Paspalinae</taxon>
        <taxon>Paspalum</taxon>
    </lineage>
</organism>
<evidence type="ECO:0000256" key="6">
    <source>
        <dbReference type="ARBA" id="ARBA00023054"/>
    </source>
</evidence>
<dbReference type="InterPro" id="IPR050786">
    <property type="entry name" value="EFG1_rRNA-proc"/>
</dbReference>
<keyword evidence="6" id="KW-0175">Coiled coil</keyword>
<feature type="region of interest" description="Disordered" evidence="8">
    <location>
        <begin position="217"/>
        <end position="360"/>
    </location>
</feature>
<dbReference type="PANTHER" id="PTHR33911">
    <property type="entry name" value="RRNA-PROCESSING PROTEIN EFG1"/>
    <property type="match status" value="1"/>
</dbReference>
<feature type="compositionally biased region" description="Low complexity" evidence="8">
    <location>
        <begin position="308"/>
        <end position="321"/>
    </location>
</feature>
<feature type="compositionally biased region" description="Basic and acidic residues" evidence="8">
    <location>
        <begin position="274"/>
        <end position="285"/>
    </location>
</feature>
<dbReference type="InterPro" id="IPR019310">
    <property type="entry name" value="Efg1"/>
</dbReference>
<evidence type="ECO:0000256" key="1">
    <source>
        <dbReference type="ARBA" id="ARBA00004604"/>
    </source>
</evidence>
<keyword evidence="7" id="KW-0539">Nucleus</keyword>
<evidence type="ECO:0000313" key="9">
    <source>
        <dbReference type="EMBL" id="WVZ60878.1"/>
    </source>
</evidence>
<protein>
    <recommendedName>
        <fullName evidence="3">rRNA-processing protein EFG1</fullName>
    </recommendedName>
    <alternativeName>
        <fullName evidence="4">rRNA-processing protein efg1</fullName>
    </alternativeName>
</protein>
<keyword evidence="10" id="KW-1185">Reference proteome</keyword>
<dbReference type="Proteomes" id="UP001341281">
    <property type="component" value="Chromosome 02"/>
</dbReference>
<feature type="compositionally biased region" description="Acidic residues" evidence="8">
    <location>
        <begin position="222"/>
        <end position="237"/>
    </location>
</feature>
<dbReference type="GO" id="GO:0005730">
    <property type="term" value="C:nucleolus"/>
    <property type="evidence" value="ECO:0007669"/>
    <property type="project" value="UniProtKB-SubCell"/>
</dbReference>